<proteinExistence type="predicted"/>
<dbReference type="Proteomes" id="UP000298471">
    <property type="component" value="Unassembled WGS sequence"/>
</dbReference>
<accession>A0A4Z0QEF1</accession>
<gene>
    <name evidence="1" type="ORF">E5K02_15245</name>
</gene>
<keyword evidence="2" id="KW-1185">Reference proteome</keyword>
<comment type="caution">
    <text evidence="1">The sequence shown here is derived from an EMBL/GenBank/DDBJ whole genome shotgun (WGS) entry which is preliminary data.</text>
</comment>
<reference evidence="1 2" key="1">
    <citation type="submission" date="2019-04" db="EMBL/GenBank/DDBJ databases">
        <authorList>
            <person name="Feng G."/>
            <person name="Zhang J."/>
            <person name="Zhu H."/>
        </authorList>
    </citation>
    <scope>NUCLEOTIDE SEQUENCE [LARGE SCALE GENOMIC DNA]</scope>
    <source>
        <strain evidence="1 2">9PBR-1</strain>
    </source>
</reference>
<dbReference type="RefSeq" id="WP_135395946.1">
    <property type="nucleotide sequence ID" value="NZ_SRMB01000002.1"/>
</dbReference>
<dbReference type="AlphaFoldDB" id="A0A4Z0QEF1"/>
<dbReference type="EMBL" id="SRMB01000002">
    <property type="protein sequence ID" value="TGE27719.1"/>
    <property type="molecule type" value="Genomic_DNA"/>
</dbReference>
<name>A0A4Z0QEF1_9BACT</name>
<evidence type="ECO:0000313" key="1">
    <source>
        <dbReference type="EMBL" id="TGE27719.1"/>
    </source>
</evidence>
<dbReference type="InterPro" id="IPR032710">
    <property type="entry name" value="NTF2-like_dom_sf"/>
</dbReference>
<dbReference type="SUPFAM" id="SSF54427">
    <property type="entry name" value="NTF2-like"/>
    <property type="match status" value="1"/>
</dbReference>
<organism evidence="1 2">
    <name type="scientific">Hymenobacter metallicola</name>
    <dbReference type="NCBI Taxonomy" id="2563114"/>
    <lineage>
        <taxon>Bacteria</taxon>
        <taxon>Pseudomonadati</taxon>
        <taxon>Bacteroidota</taxon>
        <taxon>Cytophagia</taxon>
        <taxon>Cytophagales</taxon>
        <taxon>Hymenobacteraceae</taxon>
        <taxon>Hymenobacter</taxon>
    </lineage>
</organism>
<protein>
    <submittedName>
        <fullName evidence="1">Nuclear transport factor 2 family protein</fullName>
    </submittedName>
</protein>
<evidence type="ECO:0000313" key="2">
    <source>
        <dbReference type="Proteomes" id="UP000298471"/>
    </source>
</evidence>
<sequence length="133" mass="15167">MKEQLALITTYFSLVDAFETAPTAYAAVLHPDVIQTEFPNLLYKSIQHRSFTEILDNLRIGRELLQDSRFDVSSTQPCADGSVVVEGVWQATVISDVGPFTRGQRLSAQLSLIFEFKDGQIFRQRRYPCYEPF</sequence>
<dbReference type="Gene3D" id="3.10.450.50">
    <property type="match status" value="1"/>
</dbReference>
<dbReference type="OrthoDB" id="3475938at2"/>